<dbReference type="RefSeq" id="WP_076083299.1">
    <property type="nucleotide sequence ID" value="NZ_CP019070.1"/>
</dbReference>
<name>A0A1P8KJ78_9BACT</name>
<feature type="transmembrane region" description="Helical" evidence="1">
    <location>
        <begin position="82"/>
        <end position="102"/>
    </location>
</feature>
<gene>
    <name evidence="2" type="ORF">LPB137_01215</name>
</gene>
<proteinExistence type="predicted"/>
<dbReference type="EMBL" id="CP019070">
    <property type="protein sequence ID" value="APW64556.1"/>
    <property type="molecule type" value="Genomic_DNA"/>
</dbReference>
<dbReference type="OrthoDB" id="5421688at2"/>
<reference evidence="2 3" key="1">
    <citation type="submission" date="2017-01" db="EMBL/GenBank/DDBJ databases">
        <title>Genome sequencing of Arcobacter sp. LPB0137.</title>
        <authorList>
            <person name="Lee G.-W."/>
            <person name="Yi H."/>
        </authorList>
    </citation>
    <scope>NUCLEOTIDE SEQUENCE [LARGE SCALE GENOMIC DNA]</scope>
    <source>
        <strain evidence="2 3">LPB0137</strain>
    </source>
</reference>
<dbReference type="Proteomes" id="UP000186074">
    <property type="component" value="Chromosome"/>
</dbReference>
<feature type="transmembrane region" description="Helical" evidence="1">
    <location>
        <begin position="9"/>
        <end position="28"/>
    </location>
</feature>
<feature type="transmembrane region" description="Helical" evidence="1">
    <location>
        <begin position="48"/>
        <end position="70"/>
    </location>
</feature>
<keyword evidence="3" id="KW-1185">Reference proteome</keyword>
<keyword evidence="1" id="KW-0472">Membrane</keyword>
<evidence type="ECO:0000313" key="3">
    <source>
        <dbReference type="Proteomes" id="UP000186074"/>
    </source>
</evidence>
<keyword evidence="1" id="KW-1133">Transmembrane helix</keyword>
<keyword evidence="1" id="KW-0812">Transmembrane</keyword>
<evidence type="ECO:0000256" key="1">
    <source>
        <dbReference type="SAM" id="Phobius"/>
    </source>
</evidence>
<protein>
    <submittedName>
        <fullName evidence="2">Permease</fullName>
    </submittedName>
</protein>
<organism evidence="2 3">
    <name type="scientific">Poseidonibacter parvus</name>
    <dbReference type="NCBI Taxonomy" id="1850254"/>
    <lineage>
        <taxon>Bacteria</taxon>
        <taxon>Pseudomonadati</taxon>
        <taxon>Campylobacterota</taxon>
        <taxon>Epsilonproteobacteria</taxon>
        <taxon>Campylobacterales</taxon>
        <taxon>Arcobacteraceae</taxon>
        <taxon>Poseidonibacter</taxon>
    </lineage>
</organism>
<sequence>MIKESFKKAIIGLVSMLPMLFAIILVLGLFDTYITKEMLASMFVSNNFIDSAIGTSMGAVLTGNPMISYILGGELRDSGVSLYAVTAFVLSWVTLGVVQLPAEVEVFGARFTLYRTLLAFITTLTISILTVITVTWIQS</sequence>
<dbReference type="AlphaFoldDB" id="A0A1P8KJ78"/>
<dbReference type="KEGG" id="alp:LPB137_01215"/>
<accession>A0A1P8KJ78</accession>
<evidence type="ECO:0000313" key="2">
    <source>
        <dbReference type="EMBL" id="APW64556.1"/>
    </source>
</evidence>
<feature type="transmembrane region" description="Helical" evidence="1">
    <location>
        <begin position="114"/>
        <end position="137"/>
    </location>
</feature>
<dbReference type="STRING" id="1850254.LPB137_01215"/>